<feature type="signal peptide" evidence="13">
    <location>
        <begin position="1"/>
        <end position="32"/>
    </location>
</feature>
<dbReference type="RefSeq" id="XP_021087630.1">
    <property type="nucleotide sequence ID" value="XM_021231971.2"/>
</dbReference>
<dbReference type="InterPro" id="IPR003689">
    <property type="entry name" value="ZIP"/>
</dbReference>
<dbReference type="GO" id="GO:0006882">
    <property type="term" value="P:intracellular zinc ion homeostasis"/>
    <property type="evidence" value="ECO:0007669"/>
    <property type="project" value="TreeGrafter"/>
</dbReference>
<name>A0A3Q0CZN5_MESAU</name>
<organism evidence="14 15">
    <name type="scientific">Mesocricetus auratus</name>
    <name type="common">Golden hamster</name>
    <dbReference type="NCBI Taxonomy" id="10036"/>
    <lineage>
        <taxon>Eukaryota</taxon>
        <taxon>Metazoa</taxon>
        <taxon>Chordata</taxon>
        <taxon>Craniata</taxon>
        <taxon>Vertebrata</taxon>
        <taxon>Euteleostomi</taxon>
        <taxon>Mammalia</taxon>
        <taxon>Eutheria</taxon>
        <taxon>Euarchontoglires</taxon>
        <taxon>Glires</taxon>
        <taxon>Rodentia</taxon>
        <taxon>Myomorpha</taxon>
        <taxon>Muroidea</taxon>
        <taxon>Cricetidae</taxon>
        <taxon>Cricetinae</taxon>
        <taxon>Mesocricetus</taxon>
    </lineage>
</organism>
<keyword evidence="13" id="KW-0732">Signal</keyword>
<dbReference type="Proteomes" id="UP000886700">
    <property type="component" value="Unplaced"/>
</dbReference>
<evidence type="ECO:0000256" key="3">
    <source>
        <dbReference type="ARBA" id="ARBA00022692"/>
    </source>
</evidence>
<keyword evidence="6 12" id="KW-0472">Membrane</keyword>
<evidence type="ECO:0000256" key="11">
    <source>
        <dbReference type="ARBA" id="ARBA00045302"/>
    </source>
</evidence>
<dbReference type="GO" id="GO:0000139">
    <property type="term" value="C:Golgi membrane"/>
    <property type="evidence" value="ECO:0007669"/>
    <property type="project" value="UniProtKB-SubCell"/>
</dbReference>
<dbReference type="AlphaFoldDB" id="A0A3Q0CZN5"/>
<dbReference type="PANTHER" id="PTHR16950">
    <property type="entry name" value="ZINC TRANSPORTER SLC39A7 HISTIDINE-RICH MEMBRANE PROTEIN KE4"/>
    <property type="match status" value="1"/>
</dbReference>
<keyword evidence="5 12" id="KW-1133">Transmembrane helix</keyword>
<feature type="transmembrane region" description="Helical" evidence="12">
    <location>
        <begin position="151"/>
        <end position="170"/>
    </location>
</feature>
<feature type="transmembrane region" description="Helical" evidence="12">
    <location>
        <begin position="69"/>
        <end position="89"/>
    </location>
</feature>
<evidence type="ECO:0000313" key="14">
    <source>
        <dbReference type="Proteomes" id="UP000886700"/>
    </source>
</evidence>
<keyword evidence="4" id="KW-0406">Ion transport</keyword>
<evidence type="ECO:0000256" key="12">
    <source>
        <dbReference type="SAM" id="Phobius"/>
    </source>
</evidence>
<evidence type="ECO:0000313" key="15">
    <source>
        <dbReference type="RefSeq" id="XP_021087630.1"/>
    </source>
</evidence>
<keyword evidence="14" id="KW-1185">Reference proteome</keyword>
<comment type="function">
    <text evidence="11">Functions as a zinc transporter transporting Zn(2+) from the Golgi apparatus to the cytosol and thus influences the zinc level at least in areas of the cytosol. May regulate beige adipocyte differentiation.</text>
</comment>
<accession>A0A3Q0CZN5</accession>
<proteinExistence type="inferred from homology"/>
<reference evidence="15" key="1">
    <citation type="submission" date="2025-08" db="UniProtKB">
        <authorList>
            <consortium name="RefSeq"/>
        </authorList>
    </citation>
    <scope>IDENTIFICATION</scope>
    <source>
        <tissue evidence="15">Liver</tissue>
    </source>
</reference>
<evidence type="ECO:0000256" key="5">
    <source>
        <dbReference type="ARBA" id="ARBA00022989"/>
    </source>
</evidence>
<sequence>MPGCPCLGCGMAGQRALFLTLLVLELLGRVGGSQPALRSLGAAAACRLDNKGSESWGALLSGEQLDTWICSLVGSLMVGLSGVFPLLVIPLEMGTMLRSEAGAWRLKQLLSFALGGLLGNVFLHLLPEAWAYTCSISPGGEGQSLQQQQQLGLWVIAGFLTFLALEKMFLNSKEKEGPSQALSKDPTAAALNGGHCLAQPAAEPGLRAVVRNLKVSGYLNLLANTIDNFTHGLAVAASFLVSKKIGLLTTMAILLHEIPHEVGDFAILLRAGFDRWTAAKLQFSTALGGLLGACFAICAQSPKGREQCSGSCPLPLEAFSILPWSMCCLTSWKKMTRVHPVPTGTPCSRCCCSAPALW</sequence>
<gene>
    <name evidence="15" type="primary">Slc39a13</name>
</gene>
<comment type="similarity">
    <text evidence="2">Belongs to the ZIP transporter (TC 2.A.5) family.</text>
</comment>
<protein>
    <recommendedName>
        <fullName evidence="8">Zinc transporter ZIP13</fullName>
    </recommendedName>
    <alternativeName>
        <fullName evidence="9">Solute carrier family 39 member 13</fullName>
    </alternativeName>
    <alternativeName>
        <fullName evidence="10">Zrt- and Irt-like protein 13</fullName>
    </alternativeName>
</protein>
<dbReference type="GeneID" id="101822802"/>
<comment type="catalytic activity">
    <reaction evidence="7">
        <text>Zn(2+)(in) = Zn(2+)(out)</text>
        <dbReference type="Rhea" id="RHEA:29351"/>
        <dbReference type="ChEBI" id="CHEBI:29105"/>
    </reaction>
</comment>
<dbReference type="Pfam" id="PF02535">
    <property type="entry name" value="Zip"/>
    <property type="match status" value="1"/>
</dbReference>
<evidence type="ECO:0000256" key="6">
    <source>
        <dbReference type="ARBA" id="ARBA00023136"/>
    </source>
</evidence>
<feature type="transmembrane region" description="Helical" evidence="12">
    <location>
        <begin position="109"/>
        <end position="131"/>
    </location>
</feature>
<feature type="chain" id="PRO_5018312541" description="Zinc transporter ZIP13" evidence="13">
    <location>
        <begin position="33"/>
        <end position="358"/>
    </location>
</feature>
<keyword evidence="4" id="KW-0864">Zinc transport</keyword>
<dbReference type="GO" id="GO:0005385">
    <property type="term" value="F:zinc ion transmembrane transporter activity"/>
    <property type="evidence" value="ECO:0007669"/>
    <property type="project" value="TreeGrafter"/>
</dbReference>
<evidence type="ECO:0000256" key="2">
    <source>
        <dbReference type="ARBA" id="ARBA00006939"/>
    </source>
</evidence>
<keyword evidence="4" id="KW-0813">Transport</keyword>
<comment type="subcellular location">
    <subcellularLocation>
        <location evidence="1">Golgi apparatus membrane</location>
        <topology evidence="1">Multi-pass membrane protein</topology>
    </subcellularLocation>
</comment>
<evidence type="ECO:0000256" key="9">
    <source>
        <dbReference type="ARBA" id="ARBA00042542"/>
    </source>
</evidence>
<keyword evidence="4" id="KW-0862">Zinc</keyword>
<evidence type="ECO:0000256" key="1">
    <source>
        <dbReference type="ARBA" id="ARBA00004653"/>
    </source>
</evidence>
<dbReference type="PANTHER" id="PTHR16950:SF16">
    <property type="entry name" value="ZINC TRANSPORTER ZIP13"/>
    <property type="match status" value="1"/>
</dbReference>
<evidence type="ECO:0000256" key="13">
    <source>
        <dbReference type="SAM" id="SignalP"/>
    </source>
</evidence>
<evidence type="ECO:0000256" key="8">
    <source>
        <dbReference type="ARBA" id="ARBA00040592"/>
    </source>
</evidence>
<evidence type="ECO:0000256" key="10">
    <source>
        <dbReference type="ARBA" id="ARBA00042972"/>
    </source>
</evidence>
<evidence type="ECO:0000256" key="4">
    <source>
        <dbReference type="ARBA" id="ARBA00022906"/>
    </source>
</evidence>
<evidence type="ECO:0000256" key="7">
    <source>
        <dbReference type="ARBA" id="ARBA00034634"/>
    </source>
</evidence>
<keyword evidence="3 12" id="KW-0812">Transmembrane</keyword>
<dbReference type="CTD" id="91252"/>